<reference evidence="1 2" key="1">
    <citation type="submission" date="2019-02" db="EMBL/GenBank/DDBJ databases">
        <title>Emended description of the genus Rhodopseudomonas and description of Rhodopseudomonas albus sp. nov., a non-phototrophic, heavy-metal-tolerant bacterium isolated from garden soil.</title>
        <authorList>
            <person name="Bao Z."/>
            <person name="Cao W.W."/>
            <person name="Sato Y."/>
            <person name="Nishizawa T."/>
            <person name="Zhao J."/>
            <person name="Guo Y."/>
            <person name="Ohta H."/>
        </authorList>
    </citation>
    <scope>NUCLEOTIDE SEQUENCE [LARGE SCALE GENOMIC DNA]</scope>
    <source>
        <strain evidence="1 2">SK50-23</strain>
    </source>
</reference>
<evidence type="ECO:0000313" key="1">
    <source>
        <dbReference type="EMBL" id="QUS39658.1"/>
    </source>
</evidence>
<protein>
    <submittedName>
        <fullName evidence="1">Uncharacterized protein</fullName>
    </submittedName>
</protein>
<keyword evidence="2" id="KW-1185">Reference proteome</keyword>
<evidence type="ECO:0000313" key="2">
    <source>
        <dbReference type="Proteomes" id="UP000682843"/>
    </source>
</evidence>
<organism evidence="1 2">
    <name type="scientific">Tardiphaga alba</name>
    <dbReference type="NCBI Taxonomy" id="340268"/>
    <lineage>
        <taxon>Bacteria</taxon>
        <taxon>Pseudomonadati</taxon>
        <taxon>Pseudomonadota</taxon>
        <taxon>Alphaproteobacteria</taxon>
        <taxon>Hyphomicrobiales</taxon>
        <taxon>Nitrobacteraceae</taxon>
        <taxon>Tardiphaga</taxon>
    </lineage>
</organism>
<gene>
    <name evidence="1" type="ORF">RPMA_13020</name>
</gene>
<dbReference type="Proteomes" id="UP000682843">
    <property type="component" value="Chromosome"/>
</dbReference>
<dbReference type="EMBL" id="CP036498">
    <property type="protein sequence ID" value="QUS39658.1"/>
    <property type="molecule type" value="Genomic_DNA"/>
</dbReference>
<name>A0ABX8A7M3_9BRAD</name>
<dbReference type="RefSeq" id="WP_211913207.1">
    <property type="nucleotide sequence ID" value="NZ_CP036498.1"/>
</dbReference>
<sequence>MSDHISLLKARYCSSILKMASRHSDVEATHLCNSLATERATGGTSPPVTNAEEAALEAIYALVIRLGHSNFRSSPIEVSHAAQAIDQWVAVAQ</sequence>
<proteinExistence type="predicted"/>
<accession>A0ABX8A7M3</accession>